<organism evidence="2">
    <name type="scientific">Cucumis melo</name>
    <name type="common">Muskmelon</name>
    <dbReference type="NCBI Taxonomy" id="3656"/>
    <lineage>
        <taxon>Eukaryota</taxon>
        <taxon>Viridiplantae</taxon>
        <taxon>Streptophyta</taxon>
        <taxon>Embryophyta</taxon>
        <taxon>Tracheophyta</taxon>
        <taxon>Spermatophyta</taxon>
        <taxon>Magnoliopsida</taxon>
        <taxon>eudicotyledons</taxon>
        <taxon>Gunneridae</taxon>
        <taxon>Pentapetalae</taxon>
        <taxon>rosids</taxon>
        <taxon>fabids</taxon>
        <taxon>Cucurbitales</taxon>
        <taxon>Cucurbitaceae</taxon>
        <taxon>Benincaseae</taxon>
        <taxon>Cucumis</taxon>
    </lineage>
</organism>
<feature type="region of interest" description="Disordered" evidence="1">
    <location>
        <begin position="1"/>
        <end position="86"/>
    </location>
</feature>
<reference evidence="2" key="1">
    <citation type="submission" date="2023-03" db="UniProtKB">
        <authorList>
            <consortium name="EnsemblPlants"/>
        </authorList>
    </citation>
    <scope>IDENTIFICATION</scope>
</reference>
<dbReference type="EnsemblPlants" id="MELO3C019726.2.1">
    <property type="protein sequence ID" value="MELO3C019726.2.1"/>
    <property type="gene ID" value="MELO3C019726.2"/>
</dbReference>
<sequence>MDQEPPRHRKLVQKRPPDDEWVSSPRYIRDQTPLPSKHNNDESTPPPRDNTPLSPPERTPTLQPLSITKRPTASISTQIPHLPSQM</sequence>
<protein>
    <submittedName>
        <fullName evidence="2">Uncharacterized protein</fullName>
    </submittedName>
</protein>
<dbReference type="Gramene" id="MELO3C019726.2.1">
    <property type="protein sequence ID" value="MELO3C019726.2.1"/>
    <property type="gene ID" value="MELO3C019726.2"/>
</dbReference>
<feature type="compositionally biased region" description="Pro residues" evidence="1">
    <location>
        <begin position="44"/>
        <end position="58"/>
    </location>
</feature>
<proteinExistence type="predicted"/>
<dbReference type="AlphaFoldDB" id="A0A9I9DJK4"/>
<accession>A0A9I9DJK4</accession>
<evidence type="ECO:0000256" key="1">
    <source>
        <dbReference type="SAM" id="MobiDB-lite"/>
    </source>
</evidence>
<feature type="compositionally biased region" description="Polar residues" evidence="1">
    <location>
        <begin position="60"/>
        <end position="86"/>
    </location>
</feature>
<name>A0A9I9DJK4_CUCME</name>
<evidence type="ECO:0000313" key="2">
    <source>
        <dbReference type="EnsemblPlants" id="MELO3C019726.2.1"/>
    </source>
</evidence>